<dbReference type="CDD" id="cd00586">
    <property type="entry name" value="4HBT"/>
    <property type="match status" value="1"/>
</dbReference>
<keyword evidence="2" id="KW-1185">Reference proteome</keyword>
<dbReference type="Proteomes" id="UP000291822">
    <property type="component" value="Unassembled WGS sequence"/>
</dbReference>
<sequence length="168" mass="18538">MSSTETLPAKRARARKTATADAGMVHADAAFDSAAPRPLFVAPIGVRWRDLDAFNHVNNANYLTYLEEARLQWLQHVPGWFDEQSMPVLAASNINYRRPIEWPAQLQVRLSCERLGTSSITLAHHIVDADDDRCVYSDGNVVMVWMNPATGKPVALPRSIRDAAAAAA</sequence>
<accession>A0A4R0YRG6</accession>
<dbReference type="Pfam" id="PF13279">
    <property type="entry name" value="4HBT_2"/>
    <property type="match status" value="1"/>
</dbReference>
<dbReference type="PANTHER" id="PTHR31793:SF24">
    <property type="entry name" value="LONG-CHAIN ACYL-COA THIOESTERASE FADM"/>
    <property type="match status" value="1"/>
</dbReference>
<organism evidence="1 2">
    <name type="scientific">Dyella soli</name>
    <dbReference type="NCBI Taxonomy" id="522319"/>
    <lineage>
        <taxon>Bacteria</taxon>
        <taxon>Pseudomonadati</taxon>
        <taxon>Pseudomonadota</taxon>
        <taxon>Gammaproteobacteria</taxon>
        <taxon>Lysobacterales</taxon>
        <taxon>Rhodanobacteraceae</taxon>
        <taxon>Dyella</taxon>
    </lineage>
</organism>
<protein>
    <submittedName>
        <fullName evidence="1">Acyl-CoA thioesterase</fullName>
    </submittedName>
</protein>
<dbReference type="SUPFAM" id="SSF54637">
    <property type="entry name" value="Thioesterase/thiol ester dehydrase-isomerase"/>
    <property type="match status" value="1"/>
</dbReference>
<name>A0A4R0YRG6_9GAMM</name>
<gene>
    <name evidence="1" type="ORF">EZM97_17115</name>
</gene>
<reference evidence="1 2" key="1">
    <citation type="submission" date="2019-02" db="EMBL/GenBank/DDBJ databases">
        <title>Dyella amyloliquefaciens sp. nov., isolated from forest soil.</title>
        <authorList>
            <person name="Gao Z.-H."/>
            <person name="Qiu L.-H."/>
        </authorList>
    </citation>
    <scope>NUCLEOTIDE SEQUENCE [LARGE SCALE GENOMIC DNA]</scope>
    <source>
        <strain evidence="1 2">KACC 12747</strain>
    </source>
</reference>
<dbReference type="Gene3D" id="3.10.129.10">
    <property type="entry name" value="Hotdog Thioesterase"/>
    <property type="match status" value="1"/>
</dbReference>
<dbReference type="GO" id="GO:0047617">
    <property type="term" value="F:fatty acyl-CoA hydrolase activity"/>
    <property type="evidence" value="ECO:0007669"/>
    <property type="project" value="TreeGrafter"/>
</dbReference>
<evidence type="ECO:0000313" key="1">
    <source>
        <dbReference type="EMBL" id="TCI10585.1"/>
    </source>
</evidence>
<dbReference type="RefSeq" id="WP_131408743.1">
    <property type="nucleotide sequence ID" value="NZ_SJTG01000002.1"/>
</dbReference>
<evidence type="ECO:0000313" key="2">
    <source>
        <dbReference type="Proteomes" id="UP000291822"/>
    </source>
</evidence>
<comment type="caution">
    <text evidence="1">The sequence shown here is derived from an EMBL/GenBank/DDBJ whole genome shotgun (WGS) entry which is preliminary data.</text>
</comment>
<dbReference type="PANTHER" id="PTHR31793">
    <property type="entry name" value="4-HYDROXYBENZOYL-COA THIOESTERASE FAMILY MEMBER"/>
    <property type="match status" value="1"/>
</dbReference>
<dbReference type="AlphaFoldDB" id="A0A4R0YRG6"/>
<dbReference type="InterPro" id="IPR050563">
    <property type="entry name" value="4-hydroxybenzoyl-CoA_TE"/>
</dbReference>
<dbReference type="InterPro" id="IPR029069">
    <property type="entry name" value="HotDog_dom_sf"/>
</dbReference>
<dbReference type="EMBL" id="SJTG01000002">
    <property type="protein sequence ID" value="TCI10585.1"/>
    <property type="molecule type" value="Genomic_DNA"/>
</dbReference>
<proteinExistence type="predicted"/>